<evidence type="ECO:0000256" key="3">
    <source>
        <dbReference type="ARBA" id="ARBA00023163"/>
    </source>
</evidence>
<keyword evidence="6" id="KW-1185">Reference proteome</keyword>
<dbReference type="PANTHER" id="PTHR46796">
    <property type="entry name" value="HTH-TYPE TRANSCRIPTIONAL ACTIVATOR RHAS-RELATED"/>
    <property type="match status" value="1"/>
</dbReference>
<evidence type="ECO:0000313" key="5">
    <source>
        <dbReference type="EMBL" id="MDG5976337.1"/>
    </source>
</evidence>
<dbReference type="Proteomes" id="UP001152876">
    <property type="component" value="Unassembled WGS sequence"/>
</dbReference>
<dbReference type="PANTHER" id="PTHR46796:SF2">
    <property type="entry name" value="TRANSCRIPTIONAL REGULATORY PROTEIN"/>
    <property type="match status" value="1"/>
</dbReference>
<evidence type="ECO:0000313" key="6">
    <source>
        <dbReference type="Proteomes" id="UP001152876"/>
    </source>
</evidence>
<dbReference type="Pfam" id="PF12833">
    <property type="entry name" value="HTH_18"/>
    <property type="match status" value="1"/>
</dbReference>
<dbReference type="AlphaFoldDB" id="A0A9X4S8E5"/>
<dbReference type="GO" id="GO:0003700">
    <property type="term" value="F:DNA-binding transcription factor activity"/>
    <property type="evidence" value="ECO:0007669"/>
    <property type="project" value="InterPro"/>
</dbReference>
<reference evidence="5" key="1">
    <citation type="submission" date="2013-01" db="EMBL/GenBank/DDBJ databases">
        <title>Genome draft of Hydrogenophaga taeniospiralis 2K1.</title>
        <authorList>
            <person name="Gomila M."/>
            <person name="Lalucat J."/>
        </authorList>
    </citation>
    <scope>NUCLEOTIDE SEQUENCE</scope>
    <source>
        <strain evidence="5">CCUG 15921</strain>
    </source>
</reference>
<organism evidence="5 6">
    <name type="scientific">Hydrogenophaga taeniospiralis CCUG 15921</name>
    <dbReference type="NCBI Taxonomy" id="1281780"/>
    <lineage>
        <taxon>Bacteria</taxon>
        <taxon>Pseudomonadati</taxon>
        <taxon>Pseudomonadota</taxon>
        <taxon>Betaproteobacteria</taxon>
        <taxon>Burkholderiales</taxon>
        <taxon>Comamonadaceae</taxon>
        <taxon>Hydrogenophaga</taxon>
    </lineage>
</organism>
<name>A0A9X4S8E5_9BURK</name>
<dbReference type="InterPro" id="IPR018060">
    <property type="entry name" value="HTH_AraC"/>
</dbReference>
<keyword evidence="1" id="KW-0805">Transcription regulation</keyword>
<dbReference type="InterPro" id="IPR037923">
    <property type="entry name" value="HTH-like"/>
</dbReference>
<comment type="caution">
    <text evidence="5">The sequence shown here is derived from an EMBL/GenBank/DDBJ whole genome shotgun (WGS) entry which is preliminary data.</text>
</comment>
<dbReference type="Pfam" id="PF02311">
    <property type="entry name" value="AraC_binding"/>
    <property type="match status" value="1"/>
</dbReference>
<gene>
    <name evidence="5" type="ORF">H010_13816</name>
</gene>
<dbReference type="SUPFAM" id="SSF46689">
    <property type="entry name" value="Homeodomain-like"/>
    <property type="match status" value="2"/>
</dbReference>
<evidence type="ECO:0000256" key="2">
    <source>
        <dbReference type="ARBA" id="ARBA00023125"/>
    </source>
</evidence>
<dbReference type="EMBL" id="AOGK01000011">
    <property type="protein sequence ID" value="MDG5976337.1"/>
    <property type="molecule type" value="Genomic_DNA"/>
</dbReference>
<sequence length="278" mass="30015">MTAEGSHRITRLAEMPAITLRVTEGSLACYRTHTHNEYSVGVVDAGEAVFDHPGGPHKVGAGAVVLIEPGVPHACNPLPGSPWSYRMLFIDADWLHQLMATHVDRAHPLAALRFRSRWLTAPAATARVDQLCRAMESTNGNDLTAQHLAQRLCQWLHTVTEPGAPVDRPSLPAALAPAWDALLGGAGHPVTVQTLAQRCGLHPTTFIRRFKAAVGVTPGEFLRDRQVNGARQLIASGVNLAEAAYAMGFADQAHMQRAFKARHAMTPGRFALGATQDR</sequence>
<dbReference type="Gene3D" id="2.60.120.10">
    <property type="entry name" value="Jelly Rolls"/>
    <property type="match status" value="1"/>
</dbReference>
<dbReference type="InterPro" id="IPR009057">
    <property type="entry name" value="Homeodomain-like_sf"/>
</dbReference>
<dbReference type="InterPro" id="IPR003313">
    <property type="entry name" value="AraC-bd"/>
</dbReference>
<proteinExistence type="predicted"/>
<evidence type="ECO:0000256" key="1">
    <source>
        <dbReference type="ARBA" id="ARBA00023015"/>
    </source>
</evidence>
<accession>A0A9X4S8E5</accession>
<dbReference type="PROSITE" id="PS01124">
    <property type="entry name" value="HTH_ARAC_FAMILY_2"/>
    <property type="match status" value="1"/>
</dbReference>
<keyword evidence="3" id="KW-0804">Transcription</keyword>
<dbReference type="SUPFAM" id="SSF51215">
    <property type="entry name" value="Regulatory protein AraC"/>
    <property type="match status" value="1"/>
</dbReference>
<dbReference type="SMART" id="SM00342">
    <property type="entry name" value="HTH_ARAC"/>
    <property type="match status" value="1"/>
</dbReference>
<dbReference type="RefSeq" id="WP_068174005.1">
    <property type="nucleotide sequence ID" value="NZ_AOGK01000011.1"/>
</dbReference>
<evidence type="ECO:0000259" key="4">
    <source>
        <dbReference type="PROSITE" id="PS01124"/>
    </source>
</evidence>
<protein>
    <submittedName>
        <fullName evidence="5">AraC family transcriptional regulator</fullName>
    </submittedName>
</protein>
<dbReference type="InterPro" id="IPR050204">
    <property type="entry name" value="AraC_XylS_family_regulators"/>
</dbReference>
<feature type="domain" description="HTH araC/xylS-type" evidence="4">
    <location>
        <begin position="188"/>
        <end position="273"/>
    </location>
</feature>
<dbReference type="InterPro" id="IPR014710">
    <property type="entry name" value="RmlC-like_jellyroll"/>
</dbReference>
<keyword evidence="2" id="KW-0238">DNA-binding</keyword>
<dbReference type="Gene3D" id="1.10.10.60">
    <property type="entry name" value="Homeodomain-like"/>
    <property type="match status" value="2"/>
</dbReference>
<dbReference type="GO" id="GO:0043565">
    <property type="term" value="F:sequence-specific DNA binding"/>
    <property type="evidence" value="ECO:0007669"/>
    <property type="project" value="InterPro"/>
</dbReference>